<evidence type="ECO:0000256" key="4">
    <source>
        <dbReference type="ARBA" id="ARBA00022989"/>
    </source>
</evidence>
<dbReference type="RefSeq" id="WP_008498018.1">
    <property type="nucleotide sequence ID" value="NZ_CP016537.2"/>
</dbReference>
<evidence type="ECO:0000256" key="10">
    <source>
        <dbReference type="SAM" id="MobiDB-lite"/>
    </source>
</evidence>
<keyword evidence="5 7" id="KW-0472">Membrane</keyword>
<evidence type="ECO:0000256" key="8">
    <source>
        <dbReference type="NCBIfam" id="TIGR02209"/>
    </source>
</evidence>
<evidence type="ECO:0000256" key="7">
    <source>
        <dbReference type="HAMAP-Rule" id="MF_00910"/>
    </source>
</evidence>
<evidence type="ECO:0000313" key="11">
    <source>
        <dbReference type="EMBL" id="ANU13629.1"/>
    </source>
</evidence>
<dbReference type="OrthoDB" id="14664at2"/>
<proteinExistence type="inferred from homology"/>
<dbReference type="Proteomes" id="UP000092687">
    <property type="component" value="Chromosome"/>
</dbReference>
<dbReference type="STRING" id="1215089.BBI08_07125"/>
<dbReference type="AlphaFoldDB" id="A0A1C7DPV2"/>
<keyword evidence="9" id="KW-0175">Coiled coil</keyword>
<dbReference type="KEGG" id="phc:BBI08_07125"/>
<keyword evidence="12" id="KW-1185">Reference proteome</keyword>
<reference evidence="12" key="2">
    <citation type="submission" date="2016-10" db="EMBL/GenBank/DDBJ databases">
        <authorList>
            <person name="See-Too W.S."/>
        </authorList>
    </citation>
    <scope>NUCLEOTIDE SEQUENCE [LARGE SCALE GENOMIC DNA]</scope>
    <source>
        <strain evidence="12">DSM 24743</strain>
    </source>
</reference>
<evidence type="ECO:0000256" key="3">
    <source>
        <dbReference type="ARBA" id="ARBA00022692"/>
    </source>
</evidence>
<keyword evidence="4 7" id="KW-1133">Transmembrane helix</keyword>
<dbReference type="Pfam" id="PF19579">
    <property type="entry name" value="FtsL_2"/>
    <property type="match status" value="1"/>
</dbReference>
<evidence type="ECO:0000256" key="9">
    <source>
        <dbReference type="SAM" id="Coils"/>
    </source>
</evidence>
<organism evidence="11 12">
    <name type="scientific">Planococcus halocryophilus</name>
    <dbReference type="NCBI Taxonomy" id="1215089"/>
    <lineage>
        <taxon>Bacteria</taxon>
        <taxon>Bacillati</taxon>
        <taxon>Bacillota</taxon>
        <taxon>Bacilli</taxon>
        <taxon>Bacillales</taxon>
        <taxon>Caryophanaceae</taxon>
        <taxon>Planococcus</taxon>
    </lineage>
</organism>
<feature type="compositionally biased region" description="Low complexity" evidence="10">
    <location>
        <begin position="12"/>
        <end position="25"/>
    </location>
</feature>
<evidence type="ECO:0000256" key="1">
    <source>
        <dbReference type="ARBA" id="ARBA00022475"/>
    </source>
</evidence>
<keyword evidence="6 7" id="KW-0131">Cell cycle</keyword>
<evidence type="ECO:0000256" key="5">
    <source>
        <dbReference type="ARBA" id="ARBA00023136"/>
    </source>
</evidence>
<evidence type="ECO:0000313" key="12">
    <source>
        <dbReference type="Proteomes" id="UP000092687"/>
    </source>
</evidence>
<keyword evidence="3 7" id="KW-0812">Transmembrane</keyword>
<dbReference type="GO" id="GO:0043093">
    <property type="term" value="P:FtsZ-dependent cytokinesis"/>
    <property type="evidence" value="ECO:0007669"/>
    <property type="project" value="UniProtKB-UniRule"/>
</dbReference>
<dbReference type="NCBIfam" id="TIGR02209">
    <property type="entry name" value="ftsL_broad"/>
    <property type="match status" value="1"/>
</dbReference>
<keyword evidence="1 7" id="KW-1003">Cell membrane</keyword>
<dbReference type="InterPro" id="IPR045755">
    <property type="entry name" value="FtsL-like"/>
</dbReference>
<dbReference type="InterPro" id="IPR011922">
    <property type="entry name" value="Cell_div_FtsL"/>
</dbReference>
<sequence length="120" mass="13350">MALNARTDDYIQQPAAPQNPSQQQSIRKKGLITKGEKILYTTFVAVCIMCALLVLQNQATIQASTQEIQKIEQSVNETTKQNTDLSVQVSELSSYSRIWSKAKELGLKLNEQNVKVVPGQ</sequence>
<comment type="similarity">
    <text evidence="7">Belongs to the FtsL family.</text>
</comment>
<reference evidence="12" key="1">
    <citation type="submission" date="2016-07" db="EMBL/GenBank/DDBJ databases">
        <authorList>
            <person name="See-Too W.S."/>
        </authorList>
    </citation>
    <scope>NUCLEOTIDE SEQUENCE [LARGE SCALE GENOMIC DNA]</scope>
    <source>
        <strain evidence="12">DSM 24743</strain>
    </source>
</reference>
<keyword evidence="2 7" id="KW-0132">Cell division</keyword>
<feature type="transmembrane region" description="Helical" evidence="7">
    <location>
        <begin position="38"/>
        <end position="55"/>
    </location>
</feature>
<comment type="function">
    <text evidence="7">Essential cell division protein.</text>
</comment>
<comment type="subcellular location">
    <subcellularLocation>
        <location evidence="7">Cell membrane</location>
        <topology evidence="7">Single-pass type II membrane protein</topology>
    </subcellularLocation>
    <text evidence="7">Localizes to the division septum where it forms a ring structure.</text>
</comment>
<gene>
    <name evidence="7" type="primary">ftsL</name>
    <name evidence="11" type="ORF">BBI08_07125</name>
</gene>
<feature type="region of interest" description="Disordered" evidence="10">
    <location>
        <begin position="1"/>
        <end position="27"/>
    </location>
</feature>
<name>A0A1C7DPV2_9BACL</name>
<dbReference type="HAMAP" id="MF_00910">
    <property type="entry name" value="FtsL"/>
    <property type="match status" value="1"/>
</dbReference>
<dbReference type="GO" id="GO:0032153">
    <property type="term" value="C:cell division site"/>
    <property type="evidence" value="ECO:0007669"/>
    <property type="project" value="UniProtKB-UniRule"/>
</dbReference>
<dbReference type="EMBL" id="CP016537">
    <property type="protein sequence ID" value="ANU13629.1"/>
    <property type="molecule type" value="Genomic_DNA"/>
</dbReference>
<evidence type="ECO:0000256" key="6">
    <source>
        <dbReference type="ARBA" id="ARBA00023306"/>
    </source>
</evidence>
<accession>A0A1C7DPV2</accession>
<evidence type="ECO:0000256" key="2">
    <source>
        <dbReference type="ARBA" id="ARBA00022618"/>
    </source>
</evidence>
<dbReference type="GO" id="GO:0005886">
    <property type="term" value="C:plasma membrane"/>
    <property type="evidence" value="ECO:0007669"/>
    <property type="project" value="UniProtKB-SubCell"/>
</dbReference>
<protein>
    <recommendedName>
        <fullName evidence="7 8">Cell division protein FtsL</fullName>
    </recommendedName>
</protein>
<feature type="coiled-coil region" evidence="9">
    <location>
        <begin position="61"/>
        <end position="88"/>
    </location>
</feature>